<reference evidence="1" key="2">
    <citation type="submission" date="2007-03" db="EMBL/GenBank/DDBJ databases">
        <authorList>
            <consortium name="The International Medicago Genome Annotation Group"/>
        </authorList>
    </citation>
    <scope>NUCLEOTIDE SEQUENCE</scope>
</reference>
<reference evidence="3" key="5">
    <citation type="submission" date="2015-04" db="UniProtKB">
        <authorList>
            <consortium name="EnsemblPlants"/>
        </authorList>
    </citation>
    <scope>IDENTIFICATION</scope>
    <source>
        <strain evidence="3">cv. Jemalong A17</strain>
    </source>
</reference>
<protein>
    <submittedName>
        <fullName evidence="1 3">Uncharacterized protein</fullName>
    </submittedName>
</protein>
<evidence type="ECO:0000313" key="4">
    <source>
        <dbReference type="Proteomes" id="UP000002051"/>
    </source>
</evidence>
<proteinExistence type="predicted"/>
<reference evidence="1" key="1">
    <citation type="submission" date="2004-10" db="EMBL/GenBank/DDBJ databases">
        <authorList>
            <person name="Town C.D."/>
        </authorList>
    </citation>
    <scope>NUCLEOTIDE SEQUENCE</scope>
</reference>
<accession>A2Q2M1</accession>
<dbReference type="AlphaFoldDB" id="A2Q2M1"/>
<dbReference type="Proteomes" id="UP000002051">
    <property type="component" value="Chromosome 2"/>
</dbReference>
<reference evidence="2 4" key="4">
    <citation type="journal article" date="2014" name="BMC Genomics">
        <title>An improved genome release (version Mt4.0) for the model legume Medicago truncatula.</title>
        <authorList>
            <person name="Tang H."/>
            <person name="Krishnakumar V."/>
            <person name="Bidwell S."/>
            <person name="Rosen B."/>
            <person name="Chan A."/>
            <person name="Zhou S."/>
            <person name="Gentzbittel L."/>
            <person name="Childs K.L."/>
            <person name="Yandell M."/>
            <person name="Gundlach H."/>
            <person name="Mayer K.F."/>
            <person name="Schwartz D.C."/>
            <person name="Town C.D."/>
        </authorList>
    </citation>
    <scope>GENOME REANNOTATION</scope>
    <source>
        <strain evidence="2">A17</strain>
        <strain evidence="3 4">cv. Jemalong A17</strain>
    </source>
</reference>
<organism evidence="1">
    <name type="scientific">Medicago truncatula</name>
    <name type="common">Barrel medic</name>
    <name type="synonym">Medicago tribuloides</name>
    <dbReference type="NCBI Taxonomy" id="3880"/>
    <lineage>
        <taxon>Eukaryota</taxon>
        <taxon>Viridiplantae</taxon>
        <taxon>Streptophyta</taxon>
        <taxon>Embryophyta</taxon>
        <taxon>Tracheophyta</taxon>
        <taxon>Spermatophyta</taxon>
        <taxon>Magnoliopsida</taxon>
        <taxon>eudicotyledons</taxon>
        <taxon>Gunneridae</taxon>
        <taxon>Pentapetalae</taxon>
        <taxon>rosids</taxon>
        <taxon>fabids</taxon>
        <taxon>Fabales</taxon>
        <taxon>Fabaceae</taxon>
        <taxon>Papilionoideae</taxon>
        <taxon>50 kb inversion clade</taxon>
        <taxon>NPAAA clade</taxon>
        <taxon>Hologalegina</taxon>
        <taxon>IRL clade</taxon>
        <taxon>Trifolieae</taxon>
        <taxon>Medicago</taxon>
    </lineage>
</organism>
<evidence type="ECO:0000313" key="2">
    <source>
        <dbReference type="EMBL" id="KEH37824.1"/>
    </source>
</evidence>
<evidence type="ECO:0000313" key="1">
    <source>
        <dbReference type="EMBL" id="ABN06158.1"/>
    </source>
</evidence>
<reference evidence="2 4" key="3">
    <citation type="journal article" date="2011" name="Nature">
        <title>The Medicago genome provides insight into the evolution of rhizobial symbioses.</title>
        <authorList>
            <person name="Young N.D."/>
            <person name="Debelle F."/>
            <person name="Oldroyd G.E."/>
            <person name="Geurts R."/>
            <person name="Cannon S.B."/>
            <person name="Udvardi M.K."/>
            <person name="Benedito V.A."/>
            <person name="Mayer K.F."/>
            <person name="Gouzy J."/>
            <person name="Schoof H."/>
            <person name="Van de Peer Y."/>
            <person name="Proost S."/>
            <person name="Cook D.R."/>
            <person name="Meyers B.C."/>
            <person name="Spannagl M."/>
            <person name="Cheung F."/>
            <person name="De Mita S."/>
            <person name="Krishnakumar V."/>
            <person name="Gundlach H."/>
            <person name="Zhou S."/>
            <person name="Mudge J."/>
            <person name="Bharti A.K."/>
            <person name="Murray J.D."/>
            <person name="Naoumkina M.A."/>
            <person name="Rosen B."/>
            <person name="Silverstein K.A."/>
            <person name="Tang H."/>
            <person name="Rombauts S."/>
            <person name="Zhao P.X."/>
            <person name="Zhou P."/>
            <person name="Barbe V."/>
            <person name="Bardou P."/>
            <person name="Bechner M."/>
            <person name="Bellec A."/>
            <person name="Berger A."/>
            <person name="Berges H."/>
            <person name="Bidwell S."/>
            <person name="Bisseling T."/>
            <person name="Choisne N."/>
            <person name="Couloux A."/>
            <person name="Denny R."/>
            <person name="Deshpande S."/>
            <person name="Dai X."/>
            <person name="Doyle J.J."/>
            <person name="Dudez A.M."/>
            <person name="Farmer A.D."/>
            <person name="Fouteau S."/>
            <person name="Franken C."/>
            <person name="Gibelin C."/>
            <person name="Gish J."/>
            <person name="Goldstein S."/>
            <person name="Gonzalez A.J."/>
            <person name="Green P.J."/>
            <person name="Hallab A."/>
            <person name="Hartog M."/>
            <person name="Hua A."/>
            <person name="Humphray S.J."/>
            <person name="Jeong D.H."/>
            <person name="Jing Y."/>
            <person name="Jocker A."/>
            <person name="Kenton S.M."/>
            <person name="Kim D.J."/>
            <person name="Klee K."/>
            <person name="Lai H."/>
            <person name="Lang C."/>
            <person name="Lin S."/>
            <person name="Macmil S.L."/>
            <person name="Magdelenat G."/>
            <person name="Matthews L."/>
            <person name="McCorrison J."/>
            <person name="Monaghan E.L."/>
            <person name="Mun J.H."/>
            <person name="Najar F.Z."/>
            <person name="Nicholson C."/>
            <person name="Noirot C."/>
            <person name="O'Bleness M."/>
            <person name="Paule C.R."/>
            <person name="Poulain J."/>
            <person name="Prion F."/>
            <person name="Qin B."/>
            <person name="Qu C."/>
            <person name="Retzel E.F."/>
            <person name="Riddle C."/>
            <person name="Sallet E."/>
            <person name="Samain S."/>
            <person name="Samson N."/>
            <person name="Sanders I."/>
            <person name="Saurat O."/>
            <person name="Scarpelli C."/>
            <person name="Schiex T."/>
            <person name="Segurens B."/>
            <person name="Severin A.J."/>
            <person name="Sherrier D.J."/>
            <person name="Shi R."/>
            <person name="Sims S."/>
            <person name="Singer S.R."/>
            <person name="Sinharoy S."/>
            <person name="Sterck L."/>
            <person name="Viollet A."/>
            <person name="Wang B.B."/>
            <person name="Wang K."/>
            <person name="Wang M."/>
            <person name="Wang X."/>
            <person name="Warfsmann J."/>
            <person name="Weissenbach J."/>
            <person name="White D.D."/>
            <person name="White J.D."/>
            <person name="Wiley G.B."/>
            <person name="Wincker P."/>
            <person name="Xing Y."/>
            <person name="Yang L."/>
            <person name="Yao Z."/>
            <person name="Ying F."/>
            <person name="Zhai J."/>
            <person name="Zhou L."/>
            <person name="Zuber A."/>
            <person name="Denarie J."/>
            <person name="Dixon R.A."/>
            <person name="May G.D."/>
            <person name="Schwartz D.C."/>
            <person name="Rogers J."/>
            <person name="Quetier F."/>
            <person name="Town C.D."/>
            <person name="Roe B.A."/>
        </authorList>
    </citation>
    <scope>NUCLEOTIDE SEQUENCE [LARGE SCALE GENOMIC DNA]</scope>
    <source>
        <strain evidence="2">A17</strain>
        <strain evidence="3 4">cv. Jemalong A17</strain>
    </source>
</reference>
<evidence type="ECO:0000313" key="3">
    <source>
        <dbReference type="EnsemblPlants" id="KEH37824"/>
    </source>
</evidence>
<sequence length="98" mass="11273">MTMLFDEELFDNPHDGGQWSFYDPMAMVTYNSALPPTIHPSLYLNKFPISIFSLKSWTQINGEGFLEVMVENADDVPVDRKPRFVDYLVEIKPSKVEA</sequence>
<name>A2Q2M1_MEDTR</name>
<dbReference type="EMBL" id="AC151520">
    <property type="protein sequence ID" value="ABN06158.1"/>
    <property type="molecule type" value="Genomic_DNA"/>
</dbReference>
<gene>
    <name evidence="2" type="ordered locus">MTR_2g048805</name>
    <name evidence="1" type="ORF">MtrDRAFT_AC151520g41v2</name>
</gene>
<keyword evidence="4" id="KW-1185">Reference proteome</keyword>
<dbReference type="EnsemblPlants" id="KEH37824">
    <property type="protein sequence ID" value="KEH37824"/>
    <property type="gene ID" value="MTR_2g048805"/>
</dbReference>
<dbReference type="HOGENOM" id="CLU_2336789_0_0_1"/>
<dbReference type="EMBL" id="CM001218">
    <property type="protein sequence ID" value="KEH37824.1"/>
    <property type="molecule type" value="Genomic_DNA"/>
</dbReference>